<dbReference type="GO" id="GO:0015074">
    <property type="term" value="P:DNA integration"/>
    <property type="evidence" value="ECO:0007669"/>
    <property type="project" value="UniProtKB-KW"/>
</dbReference>
<feature type="domain" description="Core-binding (CB)" evidence="7">
    <location>
        <begin position="97"/>
        <end position="177"/>
    </location>
</feature>
<dbReference type="EMBL" id="MKGQ01000035">
    <property type="protein sequence ID" value="OKP00280.1"/>
    <property type="molecule type" value="Genomic_DNA"/>
</dbReference>
<dbReference type="SUPFAM" id="SSF56349">
    <property type="entry name" value="DNA breaking-rejoining enzymes"/>
    <property type="match status" value="1"/>
</dbReference>
<dbReference type="InterPro" id="IPR010998">
    <property type="entry name" value="Integrase_recombinase_N"/>
</dbReference>
<evidence type="ECO:0000256" key="5">
    <source>
        <dbReference type="PROSITE-ProRule" id="PRU01248"/>
    </source>
</evidence>
<dbReference type="STRING" id="1873482.Xedl_03299"/>
<dbReference type="Gene3D" id="3.30.160.390">
    <property type="entry name" value="Integrase, DNA-binding domain"/>
    <property type="match status" value="1"/>
</dbReference>
<keyword evidence="2" id="KW-0229">DNA integration</keyword>
<protein>
    <submittedName>
        <fullName evidence="8">Integrase</fullName>
    </submittedName>
</protein>
<evidence type="ECO:0000256" key="3">
    <source>
        <dbReference type="ARBA" id="ARBA00023125"/>
    </source>
</evidence>
<dbReference type="Proteomes" id="UP000186268">
    <property type="component" value="Unassembled WGS sequence"/>
</dbReference>
<dbReference type="InterPro" id="IPR002104">
    <property type="entry name" value="Integrase_catalytic"/>
</dbReference>
<dbReference type="InterPro" id="IPR053876">
    <property type="entry name" value="Phage_int_M"/>
</dbReference>
<evidence type="ECO:0000256" key="1">
    <source>
        <dbReference type="ARBA" id="ARBA00008857"/>
    </source>
</evidence>
<accession>A0A1Q5TJ76</accession>
<sequence>MKLTARQVETAKPKEKTYKLADGGGLYLEITSRGSKYWRMKYHRPTDKKEDRMAFGVYPAVSLAEARAKRDEAKKLMAQGIDPKAEKKSPSSPAKVNTFEQVARVWHASNKRWDENYRQTILRSLEKYIFPCIGTRDITTLRTSQLLAPIKAIDEQGKHEIAQRLCQRITSIMRYAVQNDILEYNPANDMAGALTTAKCHHRPALSHEYLPDFLRRLSAYRGRLIFKIAVELTLLTFVRISELRFARWQEIDLENALWKIPATRTPINGVPFSERGMKMKTDHIVPLSHQAIRLIKTLHKLSGNGDVMFPGAHYSTKVIDATTVNRILRNIGYDTKTEICGHGFRTMARGAMGESGLWSDDAIERQLSHIERNSVRAAYIHTSKHLDERRLMMQWWADYLDANREKFITPYDFAKPLRDRKNR</sequence>
<dbReference type="InterPro" id="IPR013762">
    <property type="entry name" value="Integrase-like_cat_sf"/>
</dbReference>
<gene>
    <name evidence="8" type="ORF">Xedl_03299</name>
</gene>
<proteinExistence type="inferred from homology"/>
<dbReference type="Gene3D" id="1.10.150.130">
    <property type="match status" value="1"/>
</dbReference>
<dbReference type="Pfam" id="PF00589">
    <property type="entry name" value="Phage_integrase"/>
    <property type="match status" value="1"/>
</dbReference>
<dbReference type="InterPro" id="IPR025166">
    <property type="entry name" value="Integrase_DNA_bind_dom"/>
</dbReference>
<evidence type="ECO:0000256" key="2">
    <source>
        <dbReference type="ARBA" id="ARBA00022908"/>
    </source>
</evidence>
<dbReference type="Pfam" id="PF13356">
    <property type="entry name" value="Arm-DNA-bind_3"/>
    <property type="match status" value="1"/>
</dbReference>
<dbReference type="CDD" id="cd00801">
    <property type="entry name" value="INT_P4_C"/>
    <property type="match status" value="1"/>
</dbReference>
<evidence type="ECO:0000313" key="9">
    <source>
        <dbReference type="Proteomes" id="UP000186268"/>
    </source>
</evidence>
<evidence type="ECO:0000259" key="7">
    <source>
        <dbReference type="PROSITE" id="PS51900"/>
    </source>
</evidence>
<name>A0A1Q5TJ76_9GAMM</name>
<dbReference type="Gene3D" id="1.10.443.10">
    <property type="entry name" value="Intergrase catalytic core"/>
    <property type="match status" value="1"/>
</dbReference>
<dbReference type="PROSITE" id="PS51898">
    <property type="entry name" value="TYR_RECOMBINASE"/>
    <property type="match status" value="1"/>
</dbReference>
<keyword evidence="4" id="KW-0233">DNA recombination</keyword>
<dbReference type="OrthoDB" id="9795573at2"/>
<dbReference type="GO" id="GO:0006310">
    <property type="term" value="P:DNA recombination"/>
    <property type="evidence" value="ECO:0007669"/>
    <property type="project" value="UniProtKB-KW"/>
</dbReference>
<dbReference type="InterPro" id="IPR038488">
    <property type="entry name" value="Integrase_DNA-bd_sf"/>
</dbReference>
<organism evidence="8 9">
    <name type="scientific">Xenorhabdus eapokensis</name>
    <dbReference type="NCBI Taxonomy" id="1873482"/>
    <lineage>
        <taxon>Bacteria</taxon>
        <taxon>Pseudomonadati</taxon>
        <taxon>Pseudomonadota</taxon>
        <taxon>Gammaproteobacteria</taxon>
        <taxon>Enterobacterales</taxon>
        <taxon>Morganellaceae</taxon>
        <taxon>Xenorhabdus</taxon>
    </lineage>
</organism>
<dbReference type="AlphaFoldDB" id="A0A1Q5TJ76"/>
<dbReference type="PROSITE" id="PS00018">
    <property type="entry name" value="EF_HAND_1"/>
    <property type="match status" value="1"/>
</dbReference>
<dbReference type="Pfam" id="PF22022">
    <property type="entry name" value="Phage_int_M"/>
    <property type="match status" value="1"/>
</dbReference>
<dbReference type="InterPro" id="IPR044068">
    <property type="entry name" value="CB"/>
</dbReference>
<dbReference type="PROSITE" id="PS51900">
    <property type="entry name" value="CB"/>
    <property type="match status" value="1"/>
</dbReference>
<keyword evidence="3 5" id="KW-0238">DNA-binding</keyword>
<comment type="caution">
    <text evidence="8">The sequence shown here is derived from an EMBL/GenBank/DDBJ whole genome shotgun (WGS) entry which is preliminary data.</text>
</comment>
<dbReference type="PANTHER" id="PTHR30629">
    <property type="entry name" value="PROPHAGE INTEGRASE"/>
    <property type="match status" value="1"/>
</dbReference>
<dbReference type="InterPro" id="IPR011010">
    <property type="entry name" value="DNA_brk_join_enz"/>
</dbReference>
<evidence type="ECO:0000256" key="4">
    <source>
        <dbReference type="ARBA" id="ARBA00023172"/>
    </source>
</evidence>
<dbReference type="InterPro" id="IPR050808">
    <property type="entry name" value="Phage_Integrase"/>
</dbReference>
<feature type="domain" description="Tyr recombinase" evidence="6">
    <location>
        <begin position="200"/>
        <end position="392"/>
    </location>
</feature>
<comment type="similarity">
    <text evidence="1">Belongs to the 'phage' integrase family.</text>
</comment>
<keyword evidence="9" id="KW-1185">Reference proteome</keyword>
<evidence type="ECO:0000259" key="6">
    <source>
        <dbReference type="PROSITE" id="PS51898"/>
    </source>
</evidence>
<dbReference type="RefSeq" id="WP_074024863.1">
    <property type="nucleotide sequence ID" value="NZ_CAWNAG010000142.1"/>
</dbReference>
<dbReference type="GO" id="GO:0003677">
    <property type="term" value="F:DNA binding"/>
    <property type="evidence" value="ECO:0007669"/>
    <property type="project" value="UniProtKB-UniRule"/>
</dbReference>
<reference evidence="8 9" key="1">
    <citation type="submission" date="2016-09" db="EMBL/GenBank/DDBJ databases">
        <title>Xenorhabdus thuongxuanensis sp. nov. and Xenorhabdus eapokensis sp. nov., isolated from Steinernema species.</title>
        <authorList>
            <person name="Kaempfer P."/>
            <person name="Tobias N.J."/>
            <person name="Phan Ke L."/>
            <person name="Bode H.B."/>
            <person name="Glaeser S.P."/>
        </authorList>
    </citation>
    <scope>NUCLEOTIDE SEQUENCE [LARGE SCALE GENOMIC DNA]</scope>
    <source>
        <strain evidence="8 9">DL20</strain>
    </source>
</reference>
<evidence type="ECO:0000313" key="8">
    <source>
        <dbReference type="EMBL" id="OKP00280.1"/>
    </source>
</evidence>
<dbReference type="InterPro" id="IPR018247">
    <property type="entry name" value="EF_Hand_1_Ca_BS"/>
</dbReference>
<dbReference type="PANTHER" id="PTHR30629:SF9">
    <property type="entry name" value="PROTEIN INTB-RELATED"/>
    <property type="match status" value="1"/>
</dbReference>